<evidence type="ECO:0000313" key="1">
    <source>
        <dbReference type="EnsemblPlants" id="AVESA.00010b.r2.4AG0605480.1.CDS"/>
    </source>
</evidence>
<evidence type="ECO:0000313" key="2">
    <source>
        <dbReference type="Proteomes" id="UP001732700"/>
    </source>
</evidence>
<reference evidence="1" key="1">
    <citation type="submission" date="2021-05" db="EMBL/GenBank/DDBJ databases">
        <authorList>
            <person name="Scholz U."/>
            <person name="Mascher M."/>
            <person name="Fiebig A."/>
        </authorList>
    </citation>
    <scope>NUCLEOTIDE SEQUENCE [LARGE SCALE GENOMIC DNA]</scope>
</reference>
<protein>
    <submittedName>
        <fullName evidence="1">Uncharacterized protein</fullName>
    </submittedName>
</protein>
<accession>A0ACD5WAS5</accession>
<organism evidence="1 2">
    <name type="scientific">Avena sativa</name>
    <name type="common">Oat</name>
    <dbReference type="NCBI Taxonomy" id="4498"/>
    <lineage>
        <taxon>Eukaryota</taxon>
        <taxon>Viridiplantae</taxon>
        <taxon>Streptophyta</taxon>
        <taxon>Embryophyta</taxon>
        <taxon>Tracheophyta</taxon>
        <taxon>Spermatophyta</taxon>
        <taxon>Magnoliopsida</taxon>
        <taxon>Liliopsida</taxon>
        <taxon>Poales</taxon>
        <taxon>Poaceae</taxon>
        <taxon>BOP clade</taxon>
        <taxon>Pooideae</taxon>
        <taxon>Poodae</taxon>
        <taxon>Poeae</taxon>
        <taxon>Poeae Chloroplast Group 1 (Aveneae type)</taxon>
        <taxon>Aveninae</taxon>
        <taxon>Avena</taxon>
    </lineage>
</organism>
<keyword evidence="2" id="KW-1185">Reference proteome</keyword>
<dbReference type="EnsemblPlants" id="AVESA.00010b.r2.4AG0605480.1">
    <property type="protein sequence ID" value="AVESA.00010b.r2.4AG0605480.1.CDS"/>
    <property type="gene ID" value="AVESA.00010b.r2.4AG0605480"/>
</dbReference>
<sequence>MEKHRIHYLDGRAIAWTPSPTVALATSPCASQVAAAREDGSLELWLVSPGSVGWHHQLTIQGSEESRVTSLVWVQSGAAGRLLSSSIDGSVAEWDLFNLQQKTILDTVGVPVWQMAMEPTDDLLIYGNESSGCVANGHANHNGCTDSDLSYVDDGDNSDDEDDSAKTSSSYRVNEFKRLALACDDGSIRLYNVPESGSLTYYRSLPRVSGRVLSVTWSNDAKFIFSGSSDGLIRCWDSTLFHEKYRITAGLGGVGSGRELCIWSLLILRCGTLVSGDSSGSVQFWDSRHGTLFQAHTDHKGDVNALATVPSQNRVFSAGSDGQVILYKASKDDFSDNNMKVAEEQTQKWVYVGYVRAHSHDVRALTMAVPVCEEDALPEEKAMKIRRRRRPIESTYHKWAHLGVPMLISGGDDARLFAYSAREFTQYESHNFCPAPQRPLINLARDRTADGDSVMLVQSANCLDVLHVSVQNNQIPSTSSRRCATPREVVHLKCKGSRKIISSAVSSKGDLFAYSDCVKPCLFSLRRKGGKYSLDKKELPKGIPCSQSMMFTVDSTSLILSCNDGKIYVVDIEARKKTRFQPTRKIDGTNTSKEPPVTKMFLSTDGQWLAAVNCFGDIYIFNLEVQRQHWFIPRMNDGSVTSGGFCPKNNALVITTSKNEVYVFDVEAKQLSDWSKRYTHHLPRRFQEFPGEVIGLSFPSPCSSSVVVYSARAMCFFDFGLPVVQDAQLPKTKGKRKYRDEGLRQEEMDNFGFTPFKDQLLFVGHRLDSSLLIVEKQWVDVLKGFGPPVHRHVYGS</sequence>
<dbReference type="Proteomes" id="UP001732700">
    <property type="component" value="Chromosome 4A"/>
</dbReference>
<reference evidence="1" key="2">
    <citation type="submission" date="2025-09" db="UniProtKB">
        <authorList>
            <consortium name="EnsemblPlants"/>
        </authorList>
    </citation>
    <scope>IDENTIFICATION</scope>
</reference>
<name>A0ACD5WAS5_AVESA</name>
<proteinExistence type="predicted"/>